<dbReference type="Proteomes" id="UP001559623">
    <property type="component" value="Unassembled WGS sequence"/>
</dbReference>
<evidence type="ECO:0000256" key="7">
    <source>
        <dbReference type="ARBA" id="ARBA00023136"/>
    </source>
</evidence>
<gene>
    <name evidence="10" type="ORF">QCO44_10360</name>
</gene>
<dbReference type="InterPro" id="IPR027417">
    <property type="entry name" value="P-loop_NTPase"/>
</dbReference>
<dbReference type="SMART" id="SM00382">
    <property type="entry name" value="AAA"/>
    <property type="match status" value="1"/>
</dbReference>
<reference evidence="10 11" key="1">
    <citation type="submission" date="2023-04" db="EMBL/GenBank/DDBJ databases">
        <title>Genome Sequence of Selenomonas sputigena ATCC 33150.</title>
        <authorList>
            <person name="Miller D.P."/>
            <person name="Anvari S."/>
            <person name="Polson S.W."/>
            <person name="Macdonald M."/>
            <person name="Mcdowell J.V."/>
        </authorList>
    </citation>
    <scope>NUCLEOTIDE SEQUENCE [LARGE SCALE GENOMIC DNA]</scope>
    <source>
        <strain evidence="10 11">ATCC 33150</strain>
    </source>
</reference>
<evidence type="ECO:0000256" key="6">
    <source>
        <dbReference type="ARBA" id="ARBA00022967"/>
    </source>
</evidence>
<evidence type="ECO:0000256" key="3">
    <source>
        <dbReference type="ARBA" id="ARBA00022475"/>
    </source>
</evidence>
<keyword evidence="6" id="KW-1278">Translocase</keyword>
<organism evidence="10 11">
    <name type="scientific">Selenomonas sputigena</name>
    <dbReference type="NCBI Taxonomy" id="69823"/>
    <lineage>
        <taxon>Bacteria</taxon>
        <taxon>Bacillati</taxon>
        <taxon>Bacillota</taxon>
        <taxon>Negativicutes</taxon>
        <taxon>Selenomonadales</taxon>
        <taxon>Selenomonadaceae</taxon>
        <taxon>Selenomonas</taxon>
    </lineage>
</organism>
<dbReference type="InterPro" id="IPR030946">
    <property type="entry name" value="EcfA2"/>
</dbReference>
<dbReference type="InterPro" id="IPR050095">
    <property type="entry name" value="ECF_ABC_transporter_ATP-bd"/>
</dbReference>
<dbReference type="CDD" id="cd03225">
    <property type="entry name" value="ABC_cobalt_CbiO_domain1"/>
    <property type="match status" value="1"/>
</dbReference>
<dbReference type="InterPro" id="IPR017871">
    <property type="entry name" value="ABC_transporter-like_CS"/>
</dbReference>
<keyword evidence="11" id="KW-1185">Reference proteome</keyword>
<evidence type="ECO:0000256" key="8">
    <source>
        <dbReference type="RuleBase" id="RU365104"/>
    </source>
</evidence>
<keyword evidence="3 8" id="KW-1003">Cell membrane</keyword>
<comment type="subunit">
    <text evidence="8">Forms a stable energy-coupling factor (ECF) transporter complex composed of 2 membrane-embedded substrate-binding proteins (S component), 2 ATP-binding proteins (A component) and 2 transmembrane proteins (T component).</text>
</comment>
<comment type="caution">
    <text evidence="10">The sequence shown here is derived from an EMBL/GenBank/DDBJ whole genome shotgun (WGS) entry which is preliminary data.</text>
</comment>
<protein>
    <recommendedName>
        <fullName evidence="8">Energy-coupling factor transporter ATP-binding protein EcfA2</fullName>
        <ecNumber evidence="8">7.-.-.-</ecNumber>
    </recommendedName>
</protein>
<keyword evidence="2 8" id="KW-0813">Transport</keyword>
<dbReference type="InterPro" id="IPR003439">
    <property type="entry name" value="ABC_transporter-like_ATP-bd"/>
</dbReference>
<dbReference type="EC" id="7.-.-.-" evidence="8"/>
<accession>A0ABV3X749</accession>
<dbReference type="RefSeq" id="WP_368847744.1">
    <property type="nucleotide sequence ID" value="NZ_CP194411.1"/>
</dbReference>
<sequence length="287" mass="31372">MSIILENISYTYMRDTPFERMALQDVTLTIPDGSFTALAGHTGSGKSTLVQQFNGLLRPDKGRVLVDGTDLLEKSPEAKEARRSVGMVFQYPEHQLFEETVAKDVAFGPSRLGLSAEETEERVRTALAFVGLDYETFAARSPFELSGGQMRRVAIAGVLALKPRYLVLDEPTAGLDPCGSEELLSRVRELHEKEGTAIVLVSHNMDDIARFADRLIVMHAGRATLEGRPEEVFLATEKLAEAGLRPPHLVELLQELYAAGLALDADAFSLEEAAERILGALGRQGSC</sequence>
<dbReference type="NCBIfam" id="TIGR04521">
    <property type="entry name" value="ECF_ATPase_2"/>
    <property type="match status" value="1"/>
</dbReference>
<keyword evidence="4 8" id="KW-0547">Nucleotide-binding</keyword>
<dbReference type="PANTHER" id="PTHR43553:SF27">
    <property type="entry name" value="ENERGY-COUPLING FACTOR TRANSPORTER ATP-BINDING PROTEIN ECFA2"/>
    <property type="match status" value="1"/>
</dbReference>
<dbReference type="PANTHER" id="PTHR43553">
    <property type="entry name" value="HEAVY METAL TRANSPORTER"/>
    <property type="match status" value="1"/>
</dbReference>
<evidence type="ECO:0000313" key="11">
    <source>
        <dbReference type="Proteomes" id="UP001559623"/>
    </source>
</evidence>
<name>A0ABV3X749_9FIRM</name>
<evidence type="ECO:0000256" key="1">
    <source>
        <dbReference type="ARBA" id="ARBA00004202"/>
    </source>
</evidence>
<evidence type="ECO:0000256" key="5">
    <source>
        <dbReference type="ARBA" id="ARBA00022840"/>
    </source>
</evidence>
<evidence type="ECO:0000313" key="10">
    <source>
        <dbReference type="EMBL" id="MEX5286026.1"/>
    </source>
</evidence>
<dbReference type="PROSITE" id="PS50893">
    <property type="entry name" value="ABC_TRANSPORTER_2"/>
    <property type="match status" value="1"/>
</dbReference>
<keyword evidence="5 8" id="KW-0067">ATP-binding</keyword>
<evidence type="ECO:0000256" key="4">
    <source>
        <dbReference type="ARBA" id="ARBA00022741"/>
    </source>
</evidence>
<dbReference type="InterPro" id="IPR003593">
    <property type="entry name" value="AAA+_ATPase"/>
</dbReference>
<evidence type="ECO:0000259" key="9">
    <source>
        <dbReference type="PROSITE" id="PS50893"/>
    </source>
</evidence>
<dbReference type="Gene3D" id="3.40.50.300">
    <property type="entry name" value="P-loop containing nucleotide triphosphate hydrolases"/>
    <property type="match status" value="1"/>
</dbReference>
<dbReference type="Pfam" id="PF00005">
    <property type="entry name" value="ABC_tran"/>
    <property type="match status" value="1"/>
</dbReference>
<comment type="subcellular location">
    <subcellularLocation>
        <location evidence="1 8">Cell membrane</location>
        <topology evidence="1 8">Peripheral membrane protein</topology>
    </subcellularLocation>
</comment>
<dbReference type="EMBL" id="JARVLH010000007">
    <property type="protein sequence ID" value="MEX5286026.1"/>
    <property type="molecule type" value="Genomic_DNA"/>
</dbReference>
<comment type="function">
    <text evidence="8">ATP-binding (A) component of a common energy-coupling factor (ECF) ABC-transporter complex.</text>
</comment>
<keyword evidence="7 8" id="KW-0472">Membrane</keyword>
<feature type="domain" description="ABC transporter" evidence="9">
    <location>
        <begin position="3"/>
        <end position="245"/>
    </location>
</feature>
<comment type="similarity">
    <text evidence="8">Belongs to the ABC transporter superfamily. Energy-coupling factor EcfA family.</text>
</comment>
<dbReference type="PROSITE" id="PS00211">
    <property type="entry name" value="ABC_TRANSPORTER_1"/>
    <property type="match status" value="1"/>
</dbReference>
<dbReference type="InterPro" id="IPR015856">
    <property type="entry name" value="ABC_transpr_CbiO/EcfA_su"/>
</dbReference>
<dbReference type="SUPFAM" id="SSF52540">
    <property type="entry name" value="P-loop containing nucleoside triphosphate hydrolases"/>
    <property type="match status" value="1"/>
</dbReference>
<proteinExistence type="inferred from homology"/>
<evidence type="ECO:0000256" key="2">
    <source>
        <dbReference type="ARBA" id="ARBA00022448"/>
    </source>
</evidence>